<evidence type="ECO:0000313" key="7">
    <source>
        <dbReference type="EMBL" id="OGZ02334.1"/>
    </source>
</evidence>
<organism evidence="7 8">
    <name type="scientific">Candidatus Liptonbacteria bacterium RIFCSPLOWO2_01_FULL_53_13</name>
    <dbReference type="NCBI Taxonomy" id="1798651"/>
    <lineage>
        <taxon>Bacteria</taxon>
        <taxon>Candidatus Liptoniibacteriota</taxon>
    </lineage>
</organism>
<evidence type="ECO:0000256" key="2">
    <source>
        <dbReference type="ARBA" id="ARBA00022448"/>
    </source>
</evidence>
<comment type="caution">
    <text evidence="7">The sequence shown here is derived from an EMBL/GenBank/DDBJ whole genome shotgun (WGS) entry which is preliminary data.</text>
</comment>
<keyword evidence="6" id="KW-0066">ATP synthesis</keyword>
<sequence>MKYHYRIYAKALAATAAKHLSPEAVTKGAHHFLAVLERNGDRAALPKIVALAEELFLKRGGKKKVVVESARPLVAHARAELENKFAKGDVIEEKIVPSLIAGVRITVNGEEQLDMSFSHKMNKLFT</sequence>
<reference evidence="7 8" key="1">
    <citation type="journal article" date="2016" name="Nat. Commun.">
        <title>Thousands of microbial genomes shed light on interconnected biogeochemical processes in an aquifer system.</title>
        <authorList>
            <person name="Anantharaman K."/>
            <person name="Brown C.T."/>
            <person name="Hug L.A."/>
            <person name="Sharon I."/>
            <person name="Castelle C.J."/>
            <person name="Probst A.J."/>
            <person name="Thomas B.C."/>
            <person name="Singh A."/>
            <person name="Wilkins M.J."/>
            <person name="Karaoz U."/>
            <person name="Brodie E.L."/>
            <person name="Williams K.H."/>
            <person name="Hubbard S.S."/>
            <person name="Banfield J.F."/>
        </authorList>
    </citation>
    <scope>NUCLEOTIDE SEQUENCE [LARGE SCALE GENOMIC DNA]</scope>
</reference>
<keyword evidence="4" id="KW-0406">Ion transport</keyword>
<dbReference type="InterPro" id="IPR000711">
    <property type="entry name" value="ATPase_OSCP/dsu"/>
</dbReference>
<accession>A0A1G2CLQ2</accession>
<protein>
    <submittedName>
        <fullName evidence="7">Uncharacterized protein</fullName>
    </submittedName>
</protein>
<evidence type="ECO:0000256" key="1">
    <source>
        <dbReference type="ARBA" id="ARBA00004370"/>
    </source>
</evidence>
<dbReference type="EMBL" id="MHLB01000016">
    <property type="protein sequence ID" value="OGZ02334.1"/>
    <property type="molecule type" value="Genomic_DNA"/>
</dbReference>
<evidence type="ECO:0000256" key="6">
    <source>
        <dbReference type="ARBA" id="ARBA00023310"/>
    </source>
</evidence>
<evidence type="ECO:0000256" key="4">
    <source>
        <dbReference type="ARBA" id="ARBA00023065"/>
    </source>
</evidence>
<dbReference type="Pfam" id="PF00213">
    <property type="entry name" value="OSCP"/>
    <property type="match status" value="1"/>
</dbReference>
<evidence type="ECO:0000256" key="5">
    <source>
        <dbReference type="ARBA" id="ARBA00023136"/>
    </source>
</evidence>
<keyword evidence="5" id="KW-0472">Membrane</keyword>
<dbReference type="Proteomes" id="UP000178348">
    <property type="component" value="Unassembled WGS sequence"/>
</dbReference>
<evidence type="ECO:0000313" key="8">
    <source>
        <dbReference type="Proteomes" id="UP000178348"/>
    </source>
</evidence>
<keyword evidence="3" id="KW-0375">Hydrogen ion transport</keyword>
<keyword evidence="2" id="KW-0813">Transport</keyword>
<dbReference type="GO" id="GO:0046933">
    <property type="term" value="F:proton-transporting ATP synthase activity, rotational mechanism"/>
    <property type="evidence" value="ECO:0007669"/>
    <property type="project" value="InterPro"/>
</dbReference>
<name>A0A1G2CLQ2_9BACT</name>
<dbReference type="AlphaFoldDB" id="A0A1G2CLQ2"/>
<evidence type="ECO:0000256" key="3">
    <source>
        <dbReference type="ARBA" id="ARBA00022781"/>
    </source>
</evidence>
<dbReference type="GO" id="GO:0016020">
    <property type="term" value="C:membrane"/>
    <property type="evidence" value="ECO:0007669"/>
    <property type="project" value="UniProtKB-SubCell"/>
</dbReference>
<comment type="subcellular location">
    <subcellularLocation>
        <location evidence="1">Membrane</location>
    </subcellularLocation>
</comment>
<proteinExistence type="predicted"/>
<gene>
    <name evidence="7" type="ORF">A2946_02460</name>
</gene>